<keyword evidence="2" id="KW-1185">Reference proteome</keyword>
<gene>
    <name evidence="1" type="ORF">OOT00_13215</name>
</gene>
<dbReference type="RefSeq" id="WP_265425857.1">
    <property type="nucleotide sequence ID" value="NZ_JAPFPW010000018.1"/>
</dbReference>
<organism evidence="1 2">
    <name type="scientific">Desulfobotulus pelophilus</name>
    <dbReference type="NCBI Taxonomy" id="2823377"/>
    <lineage>
        <taxon>Bacteria</taxon>
        <taxon>Pseudomonadati</taxon>
        <taxon>Thermodesulfobacteriota</taxon>
        <taxon>Desulfobacteria</taxon>
        <taxon>Desulfobacterales</taxon>
        <taxon>Desulfobacteraceae</taxon>
        <taxon>Desulfobotulus</taxon>
    </lineage>
</organism>
<protein>
    <submittedName>
        <fullName evidence="1">Sirohydrochlorin cobaltochelatase</fullName>
    </submittedName>
</protein>
<dbReference type="EMBL" id="JAPFPW010000018">
    <property type="protein sequence ID" value="MCW7754945.1"/>
    <property type="molecule type" value="Genomic_DNA"/>
</dbReference>
<dbReference type="Gene3D" id="3.40.50.1400">
    <property type="match status" value="2"/>
</dbReference>
<dbReference type="Pfam" id="PF06180">
    <property type="entry name" value="CbiK"/>
    <property type="match status" value="1"/>
</dbReference>
<evidence type="ECO:0000313" key="2">
    <source>
        <dbReference type="Proteomes" id="UP001209681"/>
    </source>
</evidence>
<proteinExistence type="predicted"/>
<evidence type="ECO:0000313" key="1">
    <source>
        <dbReference type="EMBL" id="MCW7754945.1"/>
    </source>
</evidence>
<dbReference type="InterPro" id="IPR010388">
    <property type="entry name" value="Anaerobic_Co-chelatase"/>
</dbReference>
<dbReference type="SUPFAM" id="SSF53800">
    <property type="entry name" value="Chelatase"/>
    <property type="match status" value="1"/>
</dbReference>
<name>A0ABT3NBU8_9BACT</name>
<reference evidence="1 2" key="1">
    <citation type="submission" date="2022-11" db="EMBL/GenBank/DDBJ databases">
        <title>Desulfobotulus tamanensis H1 sp. nov. - anaerobic, alkaliphilic, sulphate reducing bacterium isolated from terrestrial mud volcano.</title>
        <authorList>
            <person name="Frolova A."/>
            <person name="Merkel A.Y."/>
            <person name="Slobodkin A.I."/>
        </authorList>
    </citation>
    <scope>NUCLEOTIDE SEQUENCE [LARGE SCALE GENOMIC DNA]</scope>
    <source>
        <strain evidence="1 2">H1</strain>
    </source>
</reference>
<accession>A0ABT3NBU8</accession>
<comment type="caution">
    <text evidence="1">The sequence shown here is derived from an EMBL/GenBank/DDBJ whole genome shotgun (WGS) entry which is preliminary data.</text>
</comment>
<sequence>MSRTPVILTAFGTRNKTKETTDFIENYFRKTFPSCEFHWAFSARSVQKNRHQGTPPPPEKVLQELADQGHSGAVIQSLHVVCAAEFHKLIPLCRNAPLATQLSLPLLASVEDCRAAACALKPAVESLASDTAAVLALHGSSHPGGTLFHLMGRIFMETCGDRAFFGMIEGEPGKEAIARRIGKAGFTKAHIFPFTLITGIHVEKDLAGPEDSWKTAFLAAGITPAIDCRSLGRHPAILDIFGSHLRKTLDATMGTGPTPQEFP</sequence>
<dbReference type="Proteomes" id="UP001209681">
    <property type="component" value="Unassembled WGS sequence"/>
</dbReference>